<evidence type="ECO:0000313" key="3">
    <source>
        <dbReference type="Proteomes" id="UP000799444"/>
    </source>
</evidence>
<sequence>MTSSASPFDPKKTIVSKKWFEDQRKFPVVDLDKVNFPPDEWTGHRVDMSSIPFGHAFNRDALKTAVKFIEAETKPESLRMHDVGGNLRKVWEEPQTKVENEIGMNYLTYPELLSKDLASKDKRSDNMEWAQEYNNVYDKHLSIPVPFVLKSFERKKEASPTDEKKVEGQVQAMKIMFKASGSAQKIAERFTKAAQEGAQIKKIVGFGLGSVKWDKLCGEEDEVKEQNAGFQRIWQHFTAFCIADALTRVYCETDKKVEIVLQDPCYTATDKKFLAKHSPVRISFVRDPKGILQVDSETLVMTAFLPFDVPMPSIIADLFHGQKGPAGFIWDKMILDEDKKLWRAADRATPRVVEMLKGYTRDDFDDHDIEWEVFDKVCRRLPYWLWAMDLFLRKP</sequence>
<evidence type="ECO:0000259" key="1">
    <source>
        <dbReference type="Pfam" id="PF07985"/>
    </source>
</evidence>
<accession>A0A9P4UYV4</accession>
<dbReference type="OrthoDB" id="5230585at2759"/>
<feature type="domain" description="SRR1-like" evidence="1">
    <location>
        <begin position="188"/>
        <end position="351"/>
    </location>
</feature>
<proteinExistence type="predicted"/>
<protein>
    <recommendedName>
        <fullName evidence="1">SRR1-like domain-containing protein</fullName>
    </recommendedName>
</protein>
<dbReference type="PANTHER" id="PTHR42080:SF1">
    <property type="entry name" value="SRR1-LIKE DOMAIN-CONTAINING PROTEIN"/>
    <property type="match status" value="1"/>
</dbReference>
<dbReference type="PANTHER" id="PTHR42080">
    <property type="entry name" value="SRR1 DOMAIN-CONTAINING PROTEIN"/>
    <property type="match status" value="1"/>
</dbReference>
<dbReference type="EMBL" id="ML996159">
    <property type="protein sequence ID" value="KAF2733587.1"/>
    <property type="molecule type" value="Genomic_DNA"/>
</dbReference>
<gene>
    <name evidence="2" type="ORF">EJ04DRAFT_605314</name>
</gene>
<evidence type="ECO:0000313" key="2">
    <source>
        <dbReference type="EMBL" id="KAF2733587.1"/>
    </source>
</evidence>
<dbReference type="Proteomes" id="UP000799444">
    <property type="component" value="Unassembled WGS sequence"/>
</dbReference>
<dbReference type="AlphaFoldDB" id="A0A9P4UYV4"/>
<organism evidence="2 3">
    <name type="scientific">Polyplosphaeria fusca</name>
    <dbReference type="NCBI Taxonomy" id="682080"/>
    <lineage>
        <taxon>Eukaryota</taxon>
        <taxon>Fungi</taxon>
        <taxon>Dikarya</taxon>
        <taxon>Ascomycota</taxon>
        <taxon>Pezizomycotina</taxon>
        <taxon>Dothideomycetes</taxon>
        <taxon>Pleosporomycetidae</taxon>
        <taxon>Pleosporales</taxon>
        <taxon>Tetraplosphaeriaceae</taxon>
        <taxon>Polyplosphaeria</taxon>
    </lineage>
</organism>
<reference evidence="2" key="1">
    <citation type="journal article" date="2020" name="Stud. Mycol.">
        <title>101 Dothideomycetes genomes: a test case for predicting lifestyles and emergence of pathogens.</title>
        <authorList>
            <person name="Haridas S."/>
            <person name="Albert R."/>
            <person name="Binder M."/>
            <person name="Bloem J."/>
            <person name="Labutti K."/>
            <person name="Salamov A."/>
            <person name="Andreopoulos B."/>
            <person name="Baker S."/>
            <person name="Barry K."/>
            <person name="Bills G."/>
            <person name="Bluhm B."/>
            <person name="Cannon C."/>
            <person name="Castanera R."/>
            <person name="Culley D."/>
            <person name="Daum C."/>
            <person name="Ezra D."/>
            <person name="Gonzalez J."/>
            <person name="Henrissat B."/>
            <person name="Kuo A."/>
            <person name="Liang C."/>
            <person name="Lipzen A."/>
            <person name="Lutzoni F."/>
            <person name="Magnuson J."/>
            <person name="Mondo S."/>
            <person name="Nolan M."/>
            <person name="Ohm R."/>
            <person name="Pangilinan J."/>
            <person name="Park H.-J."/>
            <person name="Ramirez L."/>
            <person name="Alfaro M."/>
            <person name="Sun H."/>
            <person name="Tritt A."/>
            <person name="Yoshinaga Y."/>
            <person name="Zwiers L.-H."/>
            <person name="Turgeon B."/>
            <person name="Goodwin S."/>
            <person name="Spatafora J."/>
            <person name="Crous P."/>
            <person name="Grigoriev I."/>
        </authorList>
    </citation>
    <scope>NUCLEOTIDE SEQUENCE</scope>
    <source>
        <strain evidence="2">CBS 125425</strain>
    </source>
</reference>
<name>A0A9P4UYV4_9PLEO</name>
<dbReference type="Pfam" id="PF07985">
    <property type="entry name" value="SRR1"/>
    <property type="match status" value="1"/>
</dbReference>
<keyword evidence="3" id="KW-1185">Reference proteome</keyword>
<comment type="caution">
    <text evidence="2">The sequence shown here is derived from an EMBL/GenBank/DDBJ whole genome shotgun (WGS) entry which is preliminary data.</text>
</comment>
<dbReference type="InterPro" id="IPR012942">
    <property type="entry name" value="SRR1-like"/>
</dbReference>